<feature type="region of interest" description="Disordered" evidence="1">
    <location>
        <begin position="188"/>
        <end position="220"/>
    </location>
</feature>
<feature type="domain" description="FAR1" evidence="2">
    <location>
        <begin position="173"/>
        <end position="258"/>
    </location>
</feature>
<dbReference type="InterPro" id="IPR004330">
    <property type="entry name" value="FAR1_DNA_bnd_dom"/>
</dbReference>
<dbReference type="PANTHER" id="PTHR47718:SF13">
    <property type="entry name" value="OS09G0290500 PROTEIN"/>
    <property type="match status" value="1"/>
</dbReference>
<dbReference type="OrthoDB" id="1845384at2759"/>
<keyword evidence="4" id="KW-1185">Reference proteome</keyword>
<proteinExistence type="predicted"/>
<organism evidence="3 4">
    <name type="scientific">Cuscuta campestris</name>
    <dbReference type="NCBI Taxonomy" id="132261"/>
    <lineage>
        <taxon>Eukaryota</taxon>
        <taxon>Viridiplantae</taxon>
        <taxon>Streptophyta</taxon>
        <taxon>Embryophyta</taxon>
        <taxon>Tracheophyta</taxon>
        <taxon>Spermatophyta</taxon>
        <taxon>Magnoliopsida</taxon>
        <taxon>eudicotyledons</taxon>
        <taxon>Gunneridae</taxon>
        <taxon>Pentapetalae</taxon>
        <taxon>asterids</taxon>
        <taxon>lamiids</taxon>
        <taxon>Solanales</taxon>
        <taxon>Convolvulaceae</taxon>
        <taxon>Cuscuteae</taxon>
        <taxon>Cuscuta</taxon>
        <taxon>Cuscuta subgen. Grammica</taxon>
        <taxon>Cuscuta sect. Cleistogrammica</taxon>
    </lineage>
</organism>
<dbReference type="EMBL" id="OOIL02000116">
    <property type="protein sequence ID" value="VFQ60665.1"/>
    <property type="molecule type" value="Genomic_DNA"/>
</dbReference>
<gene>
    <name evidence="3" type="ORF">CCAM_LOCUS2441</name>
</gene>
<dbReference type="Pfam" id="PF03101">
    <property type="entry name" value="FAR1"/>
    <property type="match status" value="1"/>
</dbReference>
<dbReference type="Proteomes" id="UP000595140">
    <property type="component" value="Unassembled WGS sequence"/>
</dbReference>
<sequence length="352" mass="38961">MYEATPTSPIIAGFLEGNDNLDVGSSFMSLYEGVENLGIEPALVGFLRDECEAHEMCDFGGDGVILNPHPISFASITNVRDATTFITLLEEEGDLHVQGAVGTSANTMNCLETHVDANGEDEVIDNGSMGQCNVSLIGNNSDQQQRQECESFNVVDATPAVGMRFKNYEALYNFYHAYAKKKGFPIRKRSSRKGNDGMTRSVTMTCGREGNREKRSKKNLNAQPTMQLGCIARITASVDIEGACTISVVNLEHNHELSPSKARTWRCNRKVPNHVKRRLEVNDAAGIPLHKSFNSTVVEAGGYDHLTFLEKDCRNYVEQVRRVKICAGEAMAIQAYFQKLQAQCDGFFIVWI</sequence>
<evidence type="ECO:0000313" key="4">
    <source>
        <dbReference type="Proteomes" id="UP000595140"/>
    </source>
</evidence>
<evidence type="ECO:0000313" key="3">
    <source>
        <dbReference type="EMBL" id="VFQ60665.1"/>
    </source>
</evidence>
<evidence type="ECO:0000259" key="2">
    <source>
        <dbReference type="Pfam" id="PF03101"/>
    </source>
</evidence>
<dbReference type="PANTHER" id="PTHR47718">
    <property type="entry name" value="OS01G0519700 PROTEIN"/>
    <property type="match status" value="1"/>
</dbReference>
<evidence type="ECO:0000256" key="1">
    <source>
        <dbReference type="SAM" id="MobiDB-lite"/>
    </source>
</evidence>
<protein>
    <recommendedName>
        <fullName evidence="2">FAR1 domain-containing protein</fullName>
    </recommendedName>
</protein>
<name>A0A484K7Y1_9ASTE</name>
<dbReference type="AlphaFoldDB" id="A0A484K7Y1"/>
<accession>A0A484K7Y1</accession>
<reference evidence="3 4" key="1">
    <citation type="submission" date="2018-04" db="EMBL/GenBank/DDBJ databases">
        <authorList>
            <person name="Vogel A."/>
        </authorList>
    </citation>
    <scope>NUCLEOTIDE SEQUENCE [LARGE SCALE GENOMIC DNA]</scope>
</reference>